<dbReference type="Proteomes" id="UP000694941">
    <property type="component" value="Unplaced"/>
</dbReference>
<organism evidence="5 6">
    <name type="scientific">Limulus polyphemus</name>
    <name type="common">Atlantic horseshoe crab</name>
    <dbReference type="NCBI Taxonomy" id="6850"/>
    <lineage>
        <taxon>Eukaryota</taxon>
        <taxon>Metazoa</taxon>
        <taxon>Ecdysozoa</taxon>
        <taxon>Arthropoda</taxon>
        <taxon>Chelicerata</taxon>
        <taxon>Merostomata</taxon>
        <taxon>Xiphosura</taxon>
        <taxon>Limulidae</taxon>
        <taxon>Limulus</taxon>
    </lineage>
</organism>
<sequence length="149" mass="17528">MEEEFFGQTQEYRVRKRSENFSEYEKGVFLLFVDQFRHIIEDRHNDAWMIAYKEATWDRITSAFNALPGVTKRDRKQLRELWKRIKEKSKKPKTAKVTQLSSIKVPFGDKNWPAEKIAAVLSQKLDFLRGKDELNDEIVAEDATSSEPS</sequence>
<protein>
    <recommendedName>
        <fullName evidence="2">Regulatory protein zeste</fullName>
    </recommendedName>
</protein>
<reference evidence="6" key="1">
    <citation type="submission" date="2025-08" db="UniProtKB">
        <authorList>
            <consortium name="RefSeq"/>
        </authorList>
    </citation>
    <scope>IDENTIFICATION</scope>
    <source>
        <tissue evidence="6">Muscle</tissue>
    </source>
</reference>
<dbReference type="PANTHER" id="PTHR21411">
    <property type="entry name" value="APONTIC"/>
    <property type="match status" value="1"/>
</dbReference>
<dbReference type="PANTHER" id="PTHR21411:SF0">
    <property type="entry name" value="REGULATORY PROTEIN ZESTE"/>
    <property type="match status" value="1"/>
</dbReference>
<dbReference type="Pfam" id="PF13873">
    <property type="entry name" value="Myb_DNA-bind_5"/>
    <property type="match status" value="1"/>
</dbReference>
<proteinExistence type="predicted"/>
<evidence type="ECO:0000313" key="5">
    <source>
        <dbReference type="Proteomes" id="UP000694941"/>
    </source>
</evidence>
<evidence type="ECO:0000256" key="2">
    <source>
        <dbReference type="ARBA" id="ARBA00016807"/>
    </source>
</evidence>
<evidence type="ECO:0000313" key="6">
    <source>
        <dbReference type="RefSeq" id="XP_013793752.1"/>
    </source>
</evidence>
<comment type="function">
    <text evidence="3">Involved in transvection phenomena (= synapsis-dependent gene expression), where the synaptic pairing of chromosomes carrying genes with which zeste interacts influences the expression of these genes. Zeste binds to DNA and stimulates transcription from a nearby promoter.</text>
</comment>
<evidence type="ECO:0000256" key="3">
    <source>
        <dbReference type="ARBA" id="ARBA00025466"/>
    </source>
</evidence>
<feature type="domain" description="Myb/SANT-like DNA-binding" evidence="4">
    <location>
        <begin position="17"/>
        <end position="91"/>
    </location>
</feature>
<gene>
    <name evidence="6" type="primary">LOC106477769</name>
</gene>
<dbReference type="InterPro" id="IPR028002">
    <property type="entry name" value="Myb_DNA-bind_5"/>
</dbReference>
<comment type="subunit">
    <text evidence="1">Self-associates forming complexes of several hundred monomers.</text>
</comment>
<evidence type="ECO:0000259" key="4">
    <source>
        <dbReference type="Pfam" id="PF13873"/>
    </source>
</evidence>
<name>A0ABM1C402_LIMPO</name>
<evidence type="ECO:0000256" key="1">
    <source>
        <dbReference type="ARBA" id="ARBA00011764"/>
    </source>
</evidence>
<keyword evidence="5" id="KW-1185">Reference proteome</keyword>
<accession>A0ABM1C402</accession>
<dbReference type="GeneID" id="106477769"/>
<feature type="non-terminal residue" evidence="6">
    <location>
        <position position="149"/>
    </location>
</feature>
<dbReference type="RefSeq" id="XP_013793752.1">
    <property type="nucleotide sequence ID" value="XM_013938298.2"/>
</dbReference>